<feature type="transmembrane region" description="Helical" evidence="1">
    <location>
        <begin position="206"/>
        <end position="226"/>
    </location>
</feature>
<feature type="transmembrane region" description="Helical" evidence="1">
    <location>
        <begin position="75"/>
        <end position="94"/>
    </location>
</feature>
<feature type="transmembrane region" description="Helical" evidence="1">
    <location>
        <begin position="129"/>
        <end position="153"/>
    </location>
</feature>
<keyword evidence="1" id="KW-0813">Transport</keyword>
<accession>A0ABS0IFL5</accession>
<name>A0ABS0IFL5_9BACT</name>
<dbReference type="Proteomes" id="UP000597617">
    <property type="component" value="Unassembled WGS sequence"/>
</dbReference>
<dbReference type="PANTHER" id="PTHR34300:SF2">
    <property type="entry name" value="QUEUOSINE PRECURSOR TRANSPORTER-RELATED"/>
    <property type="match status" value="1"/>
</dbReference>
<feature type="transmembrane region" description="Helical" evidence="1">
    <location>
        <begin position="46"/>
        <end position="63"/>
    </location>
</feature>
<sequence>MATYAHKKQQLYLVLSGIFIVNALLAEIIGVKIFSADKLLGMPGNLTAGVLIWPVVFVTTDIINEYFGKAGVLRISYLTVALILFAFGVIYLTTTLPPADFWLDVNKTDDQGRPFNIEYAYESIFRQGLGIITGSIIAFGVGQVLDATIFAAIRKATGGRFVWLRATGSTLVSQLVDSFVVLFVAFYLFGNWTLDQVVSVANTNYWYKFAAAILLTPVLYLAHFLIDKYLGKEETVELQQEATANASV</sequence>
<keyword evidence="1" id="KW-0472">Membrane</keyword>
<comment type="function">
    <text evidence="1">Involved in the import of queuosine (Q) precursors, required for Q precursor salvage.</text>
</comment>
<evidence type="ECO:0000313" key="3">
    <source>
        <dbReference type="Proteomes" id="UP000597617"/>
    </source>
</evidence>
<evidence type="ECO:0000256" key="1">
    <source>
        <dbReference type="HAMAP-Rule" id="MF_02088"/>
    </source>
</evidence>
<gene>
    <name evidence="2" type="ORF">I2I05_07100</name>
</gene>
<comment type="subcellular location">
    <subcellularLocation>
        <location evidence="1">Cell membrane</location>
        <topology evidence="1">Multi-pass membrane protein</topology>
    </subcellularLocation>
</comment>
<evidence type="ECO:0000313" key="2">
    <source>
        <dbReference type="EMBL" id="MBF9237159.1"/>
    </source>
</evidence>
<proteinExistence type="inferred from homology"/>
<comment type="caution">
    <text evidence="2">The sequence shown here is derived from an EMBL/GenBank/DDBJ whole genome shotgun (WGS) entry which is preliminary data.</text>
</comment>
<keyword evidence="1" id="KW-1133">Transmembrane helix</keyword>
<comment type="similarity">
    <text evidence="1">Belongs to the vitamin uptake transporter (VUT/ECF) (TC 2.A.88) family. Q precursor transporter subfamily.</text>
</comment>
<dbReference type="RefSeq" id="WP_196281549.1">
    <property type="nucleotide sequence ID" value="NZ_JADQDQ010000003.1"/>
</dbReference>
<dbReference type="EMBL" id="JADQDQ010000003">
    <property type="protein sequence ID" value="MBF9237159.1"/>
    <property type="molecule type" value="Genomic_DNA"/>
</dbReference>
<keyword evidence="3" id="KW-1185">Reference proteome</keyword>
<dbReference type="NCBIfam" id="TIGR00697">
    <property type="entry name" value="queuosine precursor transporter"/>
    <property type="match status" value="1"/>
</dbReference>
<keyword evidence="1" id="KW-1003">Cell membrane</keyword>
<feature type="transmembrane region" description="Helical" evidence="1">
    <location>
        <begin position="174"/>
        <end position="194"/>
    </location>
</feature>
<protein>
    <recommendedName>
        <fullName evidence="1">Probable queuosine precursor transporter</fullName>
        <shortName evidence="1">Q precursor transporter</shortName>
    </recommendedName>
</protein>
<dbReference type="Pfam" id="PF02592">
    <property type="entry name" value="Vut_1"/>
    <property type="match status" value="1"/>
</dbReference>
<dbReference type="PANTHER" id="PTHR34300">
    <property type="entry name" value="QUEUOSINE PRECURSOR TRANSPORTER-RELATED"/>
    <property type="match status" value="1"/>
</dbReference>
<reference evidence="2 3" key="1">
    <citation type="submission" date="2020-11" db="EMBL/GenBank/DDBJ databases">
        <authorList>
            <person name="Kim M.K."/>
        </authorList>
    </citation>
    <scope>NUCLEOTIDE SEQUENCE [LARGE SCALE GENOMIC DNA]</scope>
    <source>
        <strain evidence="2 3">BT683</strain>
    </source>
</reference>
<dbReference type="InterPro" id="IPR003744">
    <property type="entry name" value="YhhQ"/>
</dbReference>
<keyword evidence="1" id="KW-0812">Transmembrane</keyword>
<organism evidence="2 3">
    <name type="scientific">Hymenobacter jeongseonensis</name>
    <dbReference type="NCBI Taxonomy" id="2791027"/>
    <lineage>
        <taxon>Bacteria</taxon>
        <taxon>Pseudomonadati</taxon>
        <taxon>Bacteroidota</taxon>
        <taxon>Cytophagia</taxon>
        <taxon>Cytophagales</taxon>
        <taxon>Hymenobacteraceae</taxon>
        <taxon>Hymenobacter</taxon>
    </lineage>
</organism>
<feature type="transmembrane region" description="Helical" evidence="1">
    <location>
        <begin position="12"/>
        <end position="34"/>
    </location>
</feature>
<dbReference type="HAMAP" id="MF_02088">
    <property type="entry name" value="Q_prec_transport"/>
    <property type="match status" value="1"/>
</dbReference>